<dbReference type="PANTHER" id="PTHR34491">
    <property type="entry name" value="A-TYPE INCLUSION PROTEIN, PUTATIVE-RELATED"/>
    <property type="match status" value="1"/>
</dbReference>
<organism evidence="4 5">
    <name type="scientific">Rhizorhabdus histidinilytica</name>
    <dbReference type="NCBI Taxonomy" id="439228"/>
    <lineage>
        <taxon>Bacteria</taxon>
        <taxon>Pseudomonadati</taxon>
        <taxon>Pseudomonadota</taxon>
        <taxon>Alphaproteobacteria</taxon>
        <taxon>Sphingomonadales</taxon>
        <taxon>Sphingomonadaceae</taxon>
        <taxon>Rhizorhabdus</taxon>
    </lineage>
</organism>
<dbReference type="Proteomes" id="UP000189818">
    <property type="component" value="Unassembled WGS sequence"/>
</dbReference>
<feature type="coiled-coil region" evidence="1">
    <location>
        <begin position="1434"/>
        <end position="1490"/>
    </location>
</feature>
<evidence type="ECO:0000313" key="5">
    <source>
        <dbReference type="Proteomes" id="UP000189818"/>
    </source>
</evidence>
<dbReference type="STRING" id="439228.SAMN06295920_103334"/>
<sequence length="1686" mass="176642">MSDGTPTLEVGFAIDIANSFVDLARLDGVIDEVTANALSEFTKVERLAKGFLNLGNATASVKTFGAAATRELETARQAANKLEKQSDGLIRSLERQGSAFGKSREELRATKVETMALALEQAGLTEQAARLRAAEQALYDQEFAAMRRARAEAASLAEAKAQAALVAQQEAEAVRAAAQAHAIFEAKVRQGVAAMKEKEALERAAARDQAAEQMRAEAAAAANLAAEHARLAAQVRASHAAQEADALAAERLRASTDPLYAAMKRINAEIAESTRLYRAGATAPAEYARQQEVLAARLRTVGQVNDAVARGHAKVGHSLTQLSFQGNDIITMYMAGASAGQIFATQAGQIIQVVQTAEGGFWGLARAAGAALIPFAPLIIAAGLVAGGLALLNKQMNEDSGLKEYAAGLGLTHKEMKKLGDVSVTAGDMIKGLWKTIGDTTAIGGFVSEVWSFIKGFTANFWDTILGLTGGLYTVAMGTYRGFVATWDQLPAAFADIFIQAVNAAIEKLNGLGQATNKFLGVDLFGQIAPMENAFAGAAKKVGDAWSKAFSDSRKEWNDGLKKFSDDWTKNSQQAARDRLDAKAKDIIADRTPKTNSRADQLAREAAATEAQIRNLYALAEAYGVSDAAALIAEARVKAESQAIKRQADVEAAVDRQVRLAIAQRVSDGEKDAATTRARALAQEQVNAMVAAGLVPAERTADLVRDRIADLPLLAAIEAAQQRGLVAEAAKATRALEDQRAARDRAADAARAAQFLSAQASANDEIERLQLEQRMIDATTEARVRALATLKAWQEAQRAGWNIDDAFAYVAAQVEIAVQQQTVNAETAQYNEQLRLAADLADSLGDSLAKAFGRGGAALGDMVKILGTYGARQDEIDKQVKSQQISQAAGAKLTADLQMSSLIGLTDAAKGFFGENSKGYRAMVAAERALTVVQLARTAVDVAGGAARMFATLGPLAFPAVAAMLGVMASLGFSGGGSAGAAPQTNGGTGTVFGDPSAKSDSVKRSLDLLGDLDSETLVFTRQMAASLKSIETNIGGLTNLVIRLGGTDGIGANASAGVNTGYNPVIGKTLSNLVLGGLPGLIVGPLLSKIPVIGDILGFAQKLLGGLFGTKTSIVGSGIYAGSQSYGDIASVGFDAQTYADIKKTKKFLGVSTGTKYSTKYGDLDESIQQQFGLLLTSFGDAIKMAAGPLGVDLDTITARLNSFVVSIGKIDLKGLSGDEIQEKLESVFGAEADKMAQFAIAGLEKFQQVGEGYFETLVRVASTVDVVTTSLEQLGLSATSLGIDASMAIAGYFESASAYQDAVGAYFSTYYSEAEQAAARTAQLGKVFNSLGITMPDSIASFRALVEAQDLTTAAGQQMYATLLEIAPAFAQIVNSGQNAASAAAILREANDLQKQLYEAEGNTAALRQMERDALDPSNRALYDRIQALRDEAAISQQRDQLERQLLQLDGNTAALRARDLALVPDELKALQQQVWARQDEIAAAQEAAQKAKELASAWSSVGDSILDEINRIRGVPAGATGGSFASLQGAFNAAVAAARLGDIDAAKNLPGLSKSLLEAAAAEATSSQELIRIQALTANSLQSVYDMINGGVSSRAATNDNSSAAAEWMAQASAAAAAASASTSTSELSAQIVQMRQEMADDRAAMRAQLAAIAGSTGRIDATLQRASEEGEGTLAVTVVEAA</sequence>
<dbReference type="PANTHER" id="PTHR34491:SF74">
    <property type="entry name" value="DUF4456 DOMAIN-CONTAINING PROTEIN"/>
    <property type="match status" value="1"/>
</dbReference>
<dbReference type="RefSeq" id="WP_079647671.1">
    <property type="nucleotide sequence ID" value="NZ_FUYM01000003.1"/>
</dbReference>
<keyword evidence="3" id="KW-1133">Transmembrane helix</keyword>
<evidence type="ECO:0000256" key="2">
    <source>
        <dbReference type="SAM" id="MobiDB-lite"/>
    </source>
</evidence>
<evidence type="ECO:0000256" key="1">
    <source>
        <dbReference type="SAM" id="Coils"/>
    </source>
</evidence>
<feature type="transmembrane region" description="Helical" evidence="3">
    <location>
        <begin position="371"/>
        <end position="392"/>
    </location>
</feature>
<reference evidence="5" key="1">
    <citation type="submission" date="2017-02" db="EMBL/GenBank/DDBJ databases">
        <authorList>
            <person name="Varghese N."/>
            <person name="Submissions S."/>
        </authorList>
    </citation>
    <scope>NUCLEOTIDE SEQUENCE [LARGE SCALE GENOMIC DNA]</scope>
    <source>
        <strain evidence="5">UM2</strain>
    </source>
</reference>
<feature type="coiled-coil region" evidence="1">
    <location>
        <begin position="65"/>
        <end position="92"/>
    </location>
</feature>
<keyword evidence="1" id="KW-0175">Coiled coil</keyword>
<keyword evidence="5" id="KW-1185">Reference proteome</keyword>
<protein>
    <recommendedName>
        <fullName evidence="6">Bacteriophage tail tape measure N-terminal domain-containing protein</fullName>
    </recommendedName>
</protein>
<proteinExistence type="predicted"/>
<gene>
    <name evidence="4" type="ORF">SAMN06295920_103334</name>
</gene>
<accession>A0A1T5BXA4</accession>
<evidence type="ECO:0000256" key="3">
    <source>
        <dbReference type="SAM" id="Phobius"/>
    </source>
</evidence>
<keyword evidence="3" id="KW-0472">Membrane</keyword>
<keyword evidence="3" id="KW-0812">Transmembrane</keyword>
<evidence type="ECO:0008006" key="6">
    <source>
        <dbReference type="Google" id="ProtNLM"/>
    </source>
</evidence>
<dbReference type="EMBL" id="FUYM01000003">
    <property type="protein sequence ID" value="SKB51480.1"/>
    <property type="molecule type" value="Genomic_DNA"/>
</dbReference>
<feature type="region of interest" description="Disordered" evidence="2">
    <location>
        <begin position="980"/>
        <end position="999"/>
    </location>
</feature>
<evidence type="ECO:0000313" key="4">
    <source>
        <dbReference type="EMBL" id="SKB51480.1"/>
    </source>
</evidence>
<name>A0A1T5BXA4_9SPHN</name>